<sequence length="164" mass="17538">MGFFDEFKAKLVSCLQASAALCGVAVLEEYPALERESLLKQPCLCVGLYEIVSEAGGSQYLGTQSGGEDVFGKGVTVTVSFKVYTPLKQGGSACHRVFSALAQCLLLGQNAIRVQSIRCKEVSCDRALGAFTLTAYAQIKATVVSADDTQTAIEEIEVKRRENG</sequence>
<reference evidence="1 2" key="1">
    <citation type="submission" date="2016-10" db="EMBL/GenBank/DDBJ databases">
        <authorList>
            <person name="de Groot N.N."/>
        </authorList>
    </citation>
    <scope>NUCLEOTIDE SEQUENCE [LARGE SCALE GENOMIC DNA]</scope>
    <source>
        <strain evidence="1 2">CGMCC 1.5012</strain>
    </source>
</reference>
<dbReference type="RefSeq" id="WP_092642351.1">
    <property type="nucleotide sequence ID" value="NZ_FNID01000034.1"/>
</dbReference>
<dbReference type="AlphaFoldDB" id="A0A1H0ELH2"/>
<gene>
    <name evidence="1" type="ORF">SAMN05192585_13426</name>
</gene>
<dbReference type="EMBL" id="FNID01000034">
    <property type="protein sequence ID" value="SDN83268.1"/>
    <property type="molecule type" value="Genomic_DNA"/>
</dbReference>
<dbReference type="Proteomes" id="UP000199182">
    <property type="component" value="Unassembled WGS sequence"/>
</dbReference>
<evidence type="ECO:0000313" key="1">
    <source>
        <dbReference type="EMBL" id="SDN83268.1"/>
    </source>
</evidence>
<proteinExistence type="predicted"/>
<dbReference type="STRING" id="258515.SAMN05192585_13426"/>
<name>A0A1H0ELH2_9FIRM</name>
<evidence type="ECO:0000313" key="2">
    <source>
        <dbReference type="Proteomes" id="UP000199182"/>
    </source>
</evidence>
<organism evidence="1 2">
    <name type="scientific">Acetanaerobacterium elongatum</name>
    <dbReference type="NCBI Taxonomy" id="258515"/>
    <lineage>
        <taxon>Bacteria</taxon>
        <taxon>Bacillati</taxon>
        <taxon>Bacillota</taxon>
        <taxon>Clostridia</taxon>
        <taxon>Eubacteriales</taxon>
        <taxon>Oscillospiraceae</taxon>
        <taxon>Acetanaerobacterium</taxon>
    </lineage>
</organism>
<protein>
    <submittedName>
        <fullName evidence="1">Uncharacterized protein</fullName>
    </submittedName>
</protein>
<keyword evidence="2" id="KW-1185">Reference proteome</keyword>
<accession>A0A1H0ELH2</accession>